<dbReference type="EMBL" id="AP009044">
    <property type="protein sequence ID" value="BAF53949.1"/>
    <property type="molecule type" value="Genomic_DNA"/>
</dbReference>
<keyword evidence="2" id="KW-0472">Membrane</keyword>
<proteinExistence type="predicted"/>
<evidence type="ECO:0000256" key="1">
    <source>
        <dbReference type="SAM" id="MobiDB-lite"/>
    </source>
</evidence>
<feature type="transmembrane region" description="Helical" evidence="2">
    <location>
        <begin position="126"/>
        <end position="152"/>
    </location>
</feature>
<feature type="transmembrane region" description="Helical" evidence="2">
    <location>
        <begin position="209"/>
        <end position="229"/>
    </location>
</feature>
<dbReference type="InterPro" id="IPR045931">
    <property type="entry name" value="DUF6350"/>
</dbReference>
<name>A0AB72VAT5_CORGB</name>
<feature type="transmembrane region" description="Helical" evidence="2">
    <location>
        <begin position="336"/>
        <end position="359"/>
    </location>
</feature>
<accession>A0AB72VAT5</accession>
<feature type="transmembrane region" description="Helical" evidence="2">
    <location>
        <begin position="281"/>
        <end position="300"/>
    </location>
</feature>
<dbReference type="Pfam" id="PF19877">
    <property type="entry name" value="DUF6350"/>
    <property type="match status" value="1"/>
</dbReference>
<evidence type="ECO:0000313" key="3">
    <source>
        <dbReference type="EMBL" id="BAF53949.1"/>
    </source>
</evidence>
<feature type="transmembrane region" description="Helical" evidence="2">
    <location>
        <begin position="365"/>
        <end position="386"/>
    </location>
</feature>
<feature type="transmembrane region" description="Helical" evidence="2">
    <location>
        <begin position="41"/>
        <end position="67"/>
    </location>
</feature>
<feature type="region of interest" description="Disordered" evidence="1">
    <location>
        <begin position="404"/>
        <end position="476"/>
    </location>
</feature>
<feature type="transmembrane region" description="Helical" evidence="2">
    <location>
        <begin position="249"/>
        <end position="269"/>
    </location>
</feature>
<feature type="transmembrane region" description="Helical" evidence="2">
    <location>
        <begin position="306"/>
        <end position="324"/>
    </location>
</feature>
<dbReference type="KEGG" id="cgt:cgR_0974"/>
<evidence type="ECO:0000256" key="2">
    <source>
        <dbReference type="SAM" id="Phobius"/>
    </source>
</evidence>
<keyword evidence="2" id="KW-1133">Transmembrane helix</keyword>
<feature type="compositionally biased region" description="Acidic residues" evidence="1">
    <location>
        <begin position="406"/>
        <end position="476"/>
    </location>
</feature>
<keyword evidence="2" id="KW-0812">Transmembrane</keyword>
<feature type="transmembrane region" description="Helical" evidence="2">
    <location>
        <begin position="172"/>
        <end position="188"/>
    </location>
</feature>
<reference evidence="3" key="1">
    <citation type="journal article" date="2007" name="Microbiology">
        <title>Comparative analysis of the Corynebacterium glutamicum group and complete genome sequence of strain R.</title>
        <authorList>
            <person name="Yukawa H."/>
            <person name="Omumasaba C.A."/>
            <person name="Nonaka H."/>
            <person name="Kos P."/>
            <person name="Okai N."/>
            <person name="Suzuki N."/>
            <person name="Suda M."/>
            <person name="Tsuge Y."/>
            <person name="Watanabe J."/>
            <person name="Ikeda Y."/>
            <person name="Vertes A.A."/>
            <person name="Inui M."/>
        </authorList>
    </citation>
    <scope>NUCLEOTIDE SEQUENCE</scope>
    <source>
        <strain evidence="3">R</strain>
    </source>
</reference>
<sequence length="476" mass="51472">MMSKKNSSQTRPGQIRRRRPKPQAPAQTPQKEARQSKLLRFLPTVLIPHGVAVLLVIILAVASLMFTNSSMVNLSATIAQLWLSLNLGAVAGSGEVISVLPTLPGFIFLWAIAARIHRAVKDRVSIADLGVLAALVLGIPLALTAIAAFMLFDASSVLNVEVPPITRLLRVMLFHLSALFLGMGPRLWQALARRYGAPEWLIDAITQAFRFLIAFGTVSLVSVLVMTAINHSAFTATMQGYDDSASVVALIVLSILYLPNMMIFAMGNLIGSPLYFGDASISVFSVHSVPLPPLPILAALPSEAPSWAVALLVIPAIIATWVCVRNPMRLAVNTTAAVISALCFLVLAVFAGGTLGVYNYVGLNLLASVGLVFVYFALVGLLIAGIDKLRNPVEVKSVKAVPVVEPEPEEVEEDEEEDVEEEVDEEEEEVEEAVEEVEEDDAEDPEENPDEEESDEEIEPETEAEETNDGSEAEDR</sequence>
<gene>
    <name evidence="3" type="ordered locus">cgR_0974</name>
</gene>
<feature type="compositionally biased region" description="Polar residues" evidence="1">
    <location>
        <begin position="1"/>
        <end position="12"/>
    </location>
</feature>
<organism evidence="3">
    <name type="scientific">Corynebacterium glutamicum (strain R)</name>
    <dbReference type="NCBI Taxonomy" id="340322"/>
    <lineage>
        <taxon>Bacteria</taxon>
        <taxon>Bacillati</taxon>
        <taxon>Actinomycetota</taxon>
        <taxon>Actinomycetes</taxon>
        <taxon>Mycobacteriales</taxon>
        <taxon>Corynebacteriaceae</taxon>
        <taxon>Corynebacterium</taxon>
    </lineage>
</organism>
<feature type="transmembrane region" description="Helical" evidence="2">
    <location>
        <begin position="87"/>
        <end position="114"/>
    </location>
</feature>
<feature type="region of interest" description="Disordered" evidence="1">
    <location>
        <begin position="1"/>
        <end position="32"/>
    </location>
</feature>
<protein>
    <submittedName>
        <fullName evidence="3">Uncharacterized protein</fullName>
    </submittedName>
</protein>
<dbReference type="AlphaFoldDB" id="A0AB72VAT5"/>
<dbReference type="Proteomes" id="UP000006698">
    <property type="component" value="Chromosome"/>
</dbReference>